<evidence type="ECO:0008006" key="5">
    <source>
        <dbReference type="Google" id="ProtNLM"/>
    </source>
</evidence>
<dbReference type="Pfam" id="PF02798">
    <property type="entry name" value="GST_N"/>
    <property type="match status" value="1"/>
</dbReference>
<name>A0ABP1RE68_9HEXA</name>
<accession>A0ABP1RE68</accession>
<reference evidence="3 4" key="1">
    <citation type="submission" date="2024-08" db="EMBL/GenBank/DDBJ databases">
        <authorList>
            <person name="Cucini C."/>
            <person name="Frati F."/>
        </authorList>
    </citation>
    <scope>NUCLEOTIDE SEQUENCE [LARGE SCALE GENOMIC DNA]</scope>
</reference>
<dbReference type="InterPro" id="IPR040079">
    <property type="entry name" value="Glutathione_S-Trfase"/>
</dbReference>
<dbReference type="InterPro" id="IPR036249">
    <property type="entry name" value="Thioredoxin-like_sf"/>
</dbReference>
<protein>
    <recommendedName>
        <fullName evidence="5">Glutathione S-transferase</fullName>
    </recommendedName>
</protein>
<organism evidence="3 4">
    <name type="scientific">Orchesella dallaii</name>
    <dbReference type="NCBI Taxonomy" id="48710"/>
    <lineage>
        <taxon>Eukaryota</taxon>
        <taxon>Metazoa</taxon>
        <taxon>Ecdysozoa</taxon>
        <taxon>Arthropoda</taxon>
        <taxon>Hexapoda</taxon>
        <taxon>Collembola</taxon>
        <taxon>Entomobryomorpha</taxon>
        <taxon>Entomobryoidea</taxon>
        <taxon>Orchesellidae</taxon>
        <taxon>Orchesellinae</taxon>
        <taxon>Orchesella</taxon>
    </lineage>
</organism>
<evidence type="ECO:0000259" key="1">
    <source>
        <dbReference type="PROSITE" id="PS50404"/>
    </source>
</evidence>
<dbReference type="CDD" id="cd03192">
    <property type="entry name" value="GST_C_Sigma_like"/>
    <property type="match status" value="1"/>
</dbReference>
<keyword evidence="4" id="KW-1185">Reference proteome</keyword>
<dbReference type="SFLD" id="SFLDS00019">
    <property type="entry name" value="Glutathione_Transferase_(cytos"/>
    <property type="match status" value="1"/>
</dbReference>
<dbReference type="InterPro" id="IPR036282">
    <property type="entry name" value="Glutathione-S-Trfase_C_sf"/>
</dbReference>
<sequence>MAESSYKLIYYDIRGLAEPIRWMFKLAKVDFEDERIPVENWKEEKYRFEKQMGRLPILQVDDKFELSQVASITQYVAKQFGFNGETEMDAARADEVHELLYDLRLCAATQLKSEKSPSDPDIFLHTVFRAVCNEANLSKKVLMKKSLLNIFPKYLEKINSLLQQSSGQYLAGDRITYADLAFANFMDICHTMVNPDLLNDYPCLQDLIDEVLDLPEIREWMDPSREKCPPLPTGA</sequence>
<gene>
    <name evidence="3" type="ORF">ODALV1_LOCUS20224</name>
</gene>
<dbReference type="InterPro" id="IPR010987">
    <property type="entry name" value="Glutathione-S-Trfase_C-like"/>
</dbReference>
<dbReference type="Pfam" id="PF14497">
    <property type="entry name" value="GST_C_3"/>
    <property type="match status" value="1"/>
</dbReference>
<dbReference type="PANTHER" id="PTHR11571">
    <property type="entry name" value="GLUTATHIONE S-TRANSFERASE"/>
    <property type="match status" value="1"/>
</dbReference>
<dbReference type="PROSITE" id="PS50405">
    <property type="entry name" value="GST_CTER"/>
    <property type="match status" value="1"/>
</dbReference>
<dbReference type="InterPro" id="IPR004046">
    <property type="entry name" value="GST_C"/>
</dbReference>
<evidence type="ECO:0000313" key="4">
    <source>
        <dbReference type="Proteomes" id="UP001642540"/>
    </source>
</evidence>
<dbReference type="SFLD" id="SFLDG00363">
    <property type="entry name" value="AMPS_(cytGST):_Alpha-__Mu-__Pi"/>
    <property type="match status" value="1"/>
</dbReference>
<dbReference type="CDD" id="cd03039">
    <property type="entry name" value="GST_N_Sigma_like"/>
    <property type="match status" value="1"/>
</dbReference>
<comment type="caution">
    <text evidence="3">The sequence shown here is derived from an EMBL/GenBank/DDBJ whole genome shotgun (WGS) entry which is preliminary data.</text>
</comment>
<feature type="domain" description="GST C-terminal" evidence="2">
    <location>
        <begin position="86"/>
        <end position="231"/>
    </location>
</feature>
<dbReference type="InterPro" id="IPR004045">
    <property type="entry name" value="Glutathione_S-Trfase_N"/>
</dbReference>
<feature type="domain" description="GST N-terminal" evidence="1">
    <location>
        <begin position="4"/>
        <end position="84"/>
    </location>
</feature>
<dbReference type="Proteomes" id="UP001642540">
    <property type="component" value="Unassembled WGS sequence"/>
</dbReference>
<dbReference type="Gene3D" id="3.40.30.10">
    <property type="entry name" value="Glutaredoxin"/>
    <property type="match status" value="1"/>
</dbReference>
<dbReference type="PROSITE" id="PS50404">
    <property type="entry name" value="GST_NTER"/>
    <property type="match status" value="1"/>
</dbReference>
<evidence type="ECO:0000259" key="2">
    <source>
        <dbReference type="PROSITE" id="PS50405"/>
    </source>
</evidence>
<evidence type="ECO:0000313" key="3">
    <source>
        <dbReference type="EMBL" id="CAL8123517.1"/>
    </source>
</evidence>
<dbReference type="Gene3D" id="1.20.1050.10">
    <property type="match status" value="1"/>
</dbReference>
<dbReference type="SFLD" id="SFLDG01205">
    <property type="entry name" value="AMPS.1"/>
    <property type="match status" value="1"/>
</dbReference>
<dbReference type="SUPFAM" id="SSF52833">
    <property type="entry name" value="Thioredoxin-like"/>
    <property type="match status" value="1"/>
</dbReference>
<proteinExistence type="predicted"/>
<dbReference type="SUPFAM" id="SSF47616">
    <property type="entry name" value="GST C-terminal domain-like"/>
    <property type="match status" value="1"/>
</dbReference>
<dbReference type="InterPro" id="IPR050213">
    <property type="entry name" value="GST_superfamily"/>
</dbReference>
<dbReference type="PANTHER" id="PTHR11571:SF150">
    <property type="entry name" value="GLUTATHIONE S-TRANSFERASE"/>
    <property type="match status" value="1"/>
</dbReference>
<dbReference type="EMBL" id="CAXLJM020000068">
    <property type="protein sequence ID" value="CAL8123517.1"/>
    <property type="molecule type" value="Genomic_DNA"/>
</dbReference>